<dbReference type="EMBL" id="JAWCUI010000108">
    <property type="protein sequence ID" value="KAL1887813.1"/>
    <property type="molecule type" value="Genomic_DNA"/>
</dbReference>
<comment type="caution">
    <text evidence="1">The sequence shown here is derived from an EMBL/GenBank/DDBJ whole genome shotgun (WGS) entry which is preliminary data.</text>
</comment>
<name>A0ABR3YHL4_9PEZI</name>
<evidence type="ECO:0000313" key="1">
    <source>
        <dbReference type="EMBL" id="KAL1887813.1"/>
    </source>
</evidence>
<protein>
    <submittedName>
        <fullName evidence="1">Uncharacterized protein</fullName>
    </submittedName>
</protein>
<organism evidence="1 2">
    <name type="scientific">Sporothrix stenoceras</name>
    <dbReference type="NCBI Taxonomy" id="5173"/>
    <lineage>
        <taxon>Eukaryota</taxon>
        <taxon>Fungi</taxon>
        <taxon>Dikarya</taxon>
        <taxon>Ascomycota</taxon>
        <taxon>Pezizomycotina</taxon>
        <taxon>Sordariomycetes</taxon>
        <taxon>Sordariomycetidae</taxon>
        <taxon>Ophiostomatales</taxon>
        <taxon>Ophiostomataceae</taxon>
        <taxon>Sporothrix</taxon>
    </lineage>
</organism>
<evidence type="ECO:0000313" key="2">
    <source>
        <dbReference type="Proteomes" id="UP001583186"/>
    </source>
</evidence>
<proteinExistence type="predicted"/>
<dbReference type="Proteomes" id="UP001583186">
    <property type="component" value="Unassembled WGS sequence"/>
</dbReference>
<reference evidence="1 2" key="1">
    <citation type="journal article" date="2024" name="IMA Fungus">
        <title>IMA Genome - F19 : A genome assembly and annotation guide to empower mycologists, including annotated draft genome sequences of Ceratocystis pirilliformis, Diaporthe australafricana, Fusarium ophioides, Paecilomyces lecythidis, and Sporothrix stenoceras.</title>
        <authorList>
            <person name="Aylward J."/>
            <person name="Wilson A.M."/>
            <person name="Visagie C.M."/>
            <person name="Spraker J."/>
            <person name="Barnes I."/>
            <person name="Buitendag C."/>
            <person name="Ceriani C."/>
            <person name="Del Mar Angel L."/>
            <person name="du Plessis D."/>
            <person name="Fuchs T."/>
            <person name="Gasser K."/>
            <person name="Kramer D."/>
            <person name="Li W."/>
            <person name="Munsamy K."/>
            <person name="Piso A."/>
            <person name="Price J.L."/>
            <person name="Sonnekus B."/>
            <person name="Thomas C."/>
            <person name="van der Nest A."/>
            <person name="van Dijk A."/>
            <person name="van Heerden A."/>
            <person name="van Vuuren N."/>
            <person name="Yilmaz N."/>
            <person name="Duong T.A."/>
            <person name="van der Merwe N.A."/>
            <person name="Wingfield M.J."/>
            <person name="Wingfield B.D."/>
        </authorList>
    </citation>
    <scope>NUCLEOTIDE SEQUENCE [LARGE SCALE GENOMIC DNA]</scope>
    <source>
        <strain evidence="1 2">CMW 5346</strain>
    </source>
</reference>
<gene>
    <name evidence="1" type="ORF">Sste5346_009988</name>
</gene>
<sequence>MAGNMEEPMSAAWGLVLSDADWEKLRVGLQAYEMEDRWLYNVDEIDVSGVITIHIQRSWTGIEIYAIHVKPRRDEEPDEPTRIIAITWEQNKNGILITEEQAKIEVAILTRGLLHFTEVSEAEAQASQSAATTGVTLAMESTVNDTLGMLKVI</sequence>
<keyword evidence="2" id="KW-1185">Reference proteome</keyword>
<accession>A0ABR3YHL4</accession>